<feature type="domain" description="YhaN AAA" evidence="2">
    <location>
        <begin position="1"/>
        <end position="206"/>
    </location>
</feature>
<proteinExistence type="predicted"/>
<evidence type="ECO:0000313" key="3">
    <source>
        <dbReference type="EMBL" id="MBM7586421.1"/>
    </source>
</evidence>
<organism evidence="3 4">
    <name type="scientific">Rossellomorea pakistanensis</name>
    <dbReference type="NCBI Taxonomy" id="992288"/>
    <lineage>
        <taxon>Bacteria</taxon>
        <taxon>Bacillati</taxon>
        <taxon>Bacillota</taxon>
        <taxon>Bacilli</taxon>
        <taxon>Bacillales</taxon>
        <taxon>Bacillaceae</taxon>
        <taxon>Rossellomorea</taxon>
    </lineage>
</organism>
<gene>
    <name evidence="3" type="ORF">JOC86_002973</name>
</gene>
<reference evidence="3 4" key="1">
    <citation type="submission" date="2021-01" db="EMBL/GenBank/DDBJ databases">
        <title>Genomic Encyclopedia of Type Strains, Phase IV (KMG-IV): sequencing the most valuable type-strain genomes for metagenomic binning, comparative biology and taxonomic classification.</title>
        <authorList>
            <person name="Goeker M."/>
        </authorList>
    </citation>
    <scope>NUCLEOTIDE SEQUENCE [LARGE SCALE GENOMIC DNA]</scope>
    <source>
        <strain evidence="3 4">DSM 24834</strain>
    </source>
</reference>
<feature type="coiled-coil region" evidence="1">
    <location>
        <begin position="648"/>
        <end position="727"/>
    </location>
</feature>
<keyword evidence="4" id="KW-1185">Reference proteome</keyword>
<accession>A0ABS2NFT0</accession>
<dbReference type="PANTHER" id="PTHR41259:SF1">
    <property type="entry name" value="DOUBLE-STRAND BREAK REPAIR RAD50 ATPASE, PUTATIVE-RELATED"/>
    <property type="match status" value="1"/>
</dbReference>
<dbReference type="PANTHER" id="PTHR41259">
    <property type="entry name" value="DOUBLE-STRAND BREAK REPAIR RAD50 ATPASE, PUTATIVE-RELATED"/>
    <property type="match status" value="1"/>
</dbReference>
<sequence length="993" mass="117043">MKIKEIYIYGYGKLENFKLDLIDDIQVIYGENEAGKSTIMSFIHSILFGFPTKQQNEPRYEPKTHSKYGGQLTVELEQLGLVTIERTMGKAAGDVTVIHEDGRTEGEEGLKKILNGMDKTTYQSIFSFNIHGLQNLHRLKEEDINRYLFSAGLTGTDLLLQLENQWQKEMDGLFKKAGRKPIINEKLTRIRELEYKLQKAKEKNKDYSLHIGQLERVSADVKEINLEINDLDQKKQRVKQWLDSWSLVEEYHHLIKHTSINKAPDFPVDGVKRYEKWQERLRELDASQEVNKERQKQLNIELEKNEPDPFIMKRKTRLIAIIDKQPLFLKWRDLLAENKRKLHRYEEMMDEHKRELGLSHYLPLNEIDTSMMTTEKVQDLIKRISRIETVEEQLTKSIERERRELRYIESRCEDLEKDLLPEKEFQEISYSLKQFEEIESVKSQYQFIREQIDFEEQKGRKSQPKIGESIITILLLVLGAWGGFTDQWLIAMVSMFAFISSVYLFFFKNKDDLNEQELSRLKKKAQEFENRLSNAESVDNSNLAKSQAKVKEQISIRESWKQWILKLEGQEHQLNQLLEEEASILKEKAAVNEKIDELKHSLKLPSTLPWSLLSDAYSKIKELIGKYHEFSMMKEEVGALEAKIDGFLNELKEELGDADISLQEVEESLIKVKNNLFNEDKKRVYYQQYLQEQERIKNEIDKVSIEIDKIKVEMNKLLESVDASNEEEFRRAEAQWSEAKRREERLQLLEHQIGRDLLKETKKITSKESLEVDYQHIVQSLEVLTSQKEKGLEQLAKIEYELSLLEEGSSYSMLLQQYQEIKADLNQDAKTWAMYSVAKGALLKTIERYKRDRLPKLMTTAKEFLHILTCGEYTNIHFNDESVFEIIRRDGIIFTPSELSQGTKEQVYVALRFALVKILIEYYPFPMIIDDGFVHFDKKRTNAVIQLIQELKKEHQVFFFTCHSHLQHLFQKKDVYQLHTENLANSSFQQLNR</sequence>
<comment type="caution">
    <text evidence="3">The sequence shown here is derived from an EMBL/GenBank/DDBJ whole genome shotgun (WGS) entry which is preliminary data.</text>
</comment>
<feature type="coiled-coil region" evidence="1">
    <location>
        <begin position="511"/>
        <end position="538"/>
    </location>
</feature>
<protein>
    <submittedName>
        <fullName evidence="3">Uncharacterized protein YhaN</fullName>
    </submittedName>
</protein>
<dbReference type="SUPFAM" id="SSF52540">
    <property type="entry name" value="P-loop containing nucleoside triphosphate hydrolases"/>
    <property type="match status" value="1"/>
</dbReference>
<dbReference type="RefSeq" id="WP_205173643.1">
    <property type="nucleotide sequence ID" value="NZ_JAFBDZ010000003.1"/>
</dbReference>
<dbReference type="EMBL" id="JAFBDZ010000003">
    <property type="protein sequence ID" value="MBM7586421.1"/>
    <property type="molecule type" value="Genomic_DNA"/>
</dbReference>
<feature type="coiled-coil region" evidence="1">
    <location>
        <begin position="567"/>
        <end position="594"/>
    </location>
</feature>
<dbReference type="Gene3D" id="3.40.50.300">
    <property type="entry name" value="P-loop containing nucleotide triphosphate hydrolases"/>
    <property type="match status" value="2"/>
</dbReference>
<dbReference type="Proteomes" id="UP001646157">
    <property type="component" value="Unassembled WGS sequence"/>
</dbReference>
<feature type="coiled-coil region" evidence="1">
    <location>
        <begin position="384"/>
        <end position="458"/>
    </location>
</feature>
<name>A0ABS2NFT0_9BACI</name>
<dbReference type="InterPro" id="IPR027417">
    <property type="entry name" value="P-loop_NTPase"/>
</dbReference>
<keyword evidence="1" id="KW-0175">Coiled coil</keyword>
<evidence type="ECO:0000259" key="2">
    <source>
        <dbReference type="Pfam" id="PF13514"/>
    </source>
</evidence>
<evidence type="ECO:0000313" key="4">
    <source>
        <dbReference type="Proteomes" id="UP001646157"/>
    </source>
</evidence>
<feature type="coiled-coil region" evidence="1">
    <location>
        <begin position="183"/>
        <end position="234"/>
    </location>
</feature>
<dbReference type="Pfam" id="PF13514">
    <property type="entry name" value="AAA_27"/>
    <property type="match status" value="1"/>
</dbReference>
<evidence type="ECO:0000256" key="1">
    <source>
        <dbReference type="SAM" id="Coils"/>
    </source>
</evidence>
<dbReference type="InterPro" id="IPR038734">
    <property type="entry name" value="YhaN_AAA"/>
</dbReference>